<reference evidence="2" key="1">
    <citation type="submission" date="2018-02" db="EMBL/GenBank/DDBJ databases">
        <authorList>
            <person name="Cohen D.B."/>
            <person name="Kent A.D."/>
        </authorList>
    </citation>
    <scope>NUCLEOTIDE SEQUENCE</scope>
</reference>
<feature type="region of interest" description="Disordered" evidence="1">
    <location>
        <begin position="98"/>
        <end position="125"/>
    </location>
</feature>
<proteinExistence type="predicted"/>
<accession>A0A2N9IFC6</accession>
<evidence type="ECO:0000313" key="2">
    <source>
        <dbReference type="EMBL" id="SPD22884.1"/>
    </source>
</evidence>
<protein>
    <submittedName>
        <fullName evidence="2">Uncharacterized protein</fullName>
    </submittedName>
</protein>
<dbReference type="AlphaFoldDB" id="A0A2N9IFC6"/>
<dbReference type="EMBL" id="OIVN01005540">
    <property type="protein sequence ID" value="SPD22884.1"/>
    <property type="molecule type" value="Genomic_DNA"/>
</dbReference>
<feature type="compositionally biased region" description="Basic and acidic residues" evidence="1">
    <location>
        <begin position="103"/>
        <end position="119"/>
    </location>
</feature>
<name>A0A2N9IFC6_FAGSY</name>
<gene>
    <name evidence="2" type="ORF">FSB_LOCUS50766</name>
</gene>
<sequence>MRRRRLGGGSSTTNSLICIPGTIGEGFCALPGKSHGDERERFGAAMEERRSLEAQASWLRVARRQRLQACGNVVSAEGPQLLTPPICIPGTIGEGFCASPGKSHGEEGERFGAAMEERRRLRMGQ</sequence>
<organism evidence="2">
    <name type="scientific">Fagus sylvatica</name>
    <name type="common">Beechnut</name>
    <dbReference type="NCBI Taxonomy" id="28930"/>
    <lineage>
        <taxon>Eukaryota</taxon>
        <taxon>Viridiplantae</taxon>
        <taxon>Streptophyta</taxon>
        <taxon>Embryophyta</taxon>
        <taxon>Tracheophyta</taxon>
        <taxon>Spermatophyta</taxon>
        <taxon>Magnoliopsida</taxon>
        <taxon>eudicotyledons</taxon>
        <taxon>Gunneridae</taxon>
        <taxon>Pentapetalae</taxon>
        <taxon>rosids</taxon>
        <taxon>fabids</taxon>
        <taxon>Fagales</taxon>
        <taxon>Fagaceae</taxon>
        <taxon>Fagus</taxon>
    </lineage>
</organism>
<evidence type="ECO:0000256" key="1">
    <source>
        <dbReference type="SAM" id="MobiDB-lite"/>
    </source>
</evidence>